<evidence type="ECO:0000256" key="1">
    <source>
        <dbReference type="SAM" id="SignalP"/>
    </source>
</evidence>
<keyword evidence="3" id="KW-1185">Reference proteome</keyword>
<dbReference type="OrthoDB" id="485895at2"/>
<reference evidence="2 3" key="1">
    <citation type="submission" date="2008-07" db="EMBL/GenBank/DDBJ databases">
        <authorList>
            <person name="Tandeau de Marsac N."/>
            <person name="Ferriera S."/>
            <person name="Johnson J."/>
            <person name="Kravitz S."/>
            <person name="Beeson K."/>
            <person name="Sutton G."/>
            <person name="Rogers Y.-H."/>
            <person name="Friedman R."/>
            <person name="Frazier M."/>
            <person name="Venter J.C."/>
        </authorList>
    </citation>
    <scope>NUCLEOTIDE SEQUENCE [LARGE SCALE GENOMIC DNA]</scope>
    <source>
        <strain evidence="2 3">PCC 7420</strain>
    </source>
</reference>
<name>B4VH39_9CYAN</name>
<keyword evidence="1" id="KW-0732">Signal</keyword>
<sequence>MIRKTLIASAVILCGTVGFSAAAKADSTTVDMTGDVAGSCTFGNVTPGILEINGDGTALVTTTTGSVPVTCNTTGTLTLDGVTDTNAFTGYDSNNVGITLSVTGGTDVLTEADIAGAGTGLDQTTTTLTIDLTATENTGGILPAGTGYTYGVQLTATAN</sequence>
<dbReference type="AlphaFoldDB" id="B4VH39"/>
<accession>B4VH39</accession>
<proteinExistence type="predicted"/>
<dbReference type="RefSeq" id="WP_006098191.1">
    <property type="nucleotide sequence ID" value="NZ_DS989841.1"/>
</dbReference>
<organism evidence="2 3">
    <name type="scientific">Coleofasciculus chthonoplastes PCC 7420</name>
    <dbReference type="NCBI Taxonomy" id="118168"/>
    <lineage>
        <taxon>Bacteria</taxon>
        <taxon>Bacillati</taxon>
        <taxon>Cyanobacteriota</taxon>
        <taxon>Cyanophyceae</taxon>
        <taxon>Coleofasciculales</taxon>
        <taxon>Coleofasciculaceae</taxon>
        <taxon>Coleofasciculus</taxon>
    </lineage>
</organism>
<evidence type="ECO:0000313" key="2">
    <source>
        <dbReference type="EMBL" id="EDX78714.1"/>
    </source>
</evidence>
<dbReference type="HOGENOM" id="CLU_1657830_0_0_3"/>
<evidence type="ECO:0008006" key="4">
    <source>
        <dbReference type="Google" id="ProtNLM"/>
    </source>
</evidence>
<dbReference type="Proteomes" id="UP000003835">
    <property type="component" value="Unassembled WGS sequence"/>
</dbReference>
<gene>
    <name evidence="2" type="ORF">MC7420_7367</name>
</gene>
<feature type="signal peptide" evidence="1">
    <location>
        <begin position="1"/>
        <end position="25"/>
    </location>
</feature>
<protein>
    <recommendedName>
        <fullName evidence="4">Spore coat protein U domain-containing protein</fullName>
    </recommendedName>
</protein>
<dbReference type="EMBL" id="DS989841">
    <property type="protein sequence ID" value="EDX78714.1"/>
    <property type="molecule type" value="Genomic_DNA"/>
</dbReference>
<evidence type="ECO:0000313" key="3">
    <source>
        <dbReference type="Proteomes" id="UP000003835"/>
    </source>
</evidence>
<feature type="chain" id="PRO_5002825182" description="Spore coat protein U domain-containing protein" evidence="1">
    <location>
        <begin position="26"/>
        <end position="159"/>
    </location>
</feature>